<feature type="compositionally biased region" description="Polar residues" evidence="1">
    <location>
        <begin position="24"/>
        <end position="33"/>
    </location>
</feature>
<keyword evidence="3" id="KW-1185">Reference proteome</keyword>
<protein>
    <submittedName>
        <fullName evidence="2">Uncharacterized protein</fullName>
    </submittedName>
</protein>
<feature type="region of interest" description="Disordered" evidence="1">
    <location>
        <begin position="1"/>
        <end position="117"/>
    </location>
</feature>
<sequence>MKTREKRRTSVAQRSGDIAARAVQDQQKILPSSTRKKKRRGAETQREKILSATKMPSIPSMPRRGGPPPERAPSVHDDDVEMGLPDKPGRRARHASLGSSDALSSPGISELSQHAHN</sequence>
<dbReference type="EMBL" id="JAWDGP010006429">
    <property type="protein sequence ID" value="KAK3741315.1"/>
    <property type="molecule type" value="Genomic_DNA"/>
</dbReference>
<reference evidence="2" key="1">
    <citation type="journal article" date="2023" name="G3 (Bethesda)">
        <title>A reference genome for the long-term kleptoplast-retaining sea slug Elysia crispata morphotype clarki.</title>
        <authorList>
            <person name="Eastman K.E."/>
            <person name="Pendleton A.L."/>
            <person name="Shaikh M.A."/>
            <person name="Suttiyut T."/>
            <person name="Ogas R."/>
            <person name="Tomko P."/>
            <person name="Gavelis G."/>
            <person name="Widhalm J.R."/>
            <person name="Wisecaver J.H."/>
        </authorList>
    </citation>
    <scope>NUCLEOTIDE SEQUENCE</scope>
    <source>
        <strain evidence="2">ECLA1</strain>
    </source>
</reference>
<comment type="caution">
    <text evidence="2">The sequence shown here is derived from an EMBL/GenBank/DDBJ whole genome shotgun (WGS) entry which is preliminary data.</text>
</comment>
<feature type="compositionally biased region" description="Polar residues" evidence="1">
    <location>
        <begin position="97"/>
        <end position="117"/>
    </location>
</feature>
<dbReference type="AlphaFoldDB" id="A0AAE1CWP0"/>
<accession>A0AAE1CWP0</accession>
<dbReference type="Proteomes" id="UP001283361">
    <property type="component" value="Unassembled WGS sequence"/>
</dbReference>
<organism evidence="2 3">
    <name type="scientific">Elysia crispata</name>
    <name type="common">lettuce slug</name>
    <dbReference type="NCBI Taxonomy" id="231223"/>
    <lineage>
        <taxon>Eukaryota</taxon>
        <taxon>Metazoa</taxon>
        <taxon>Spiralia</taxon>
        <taxon>Lophotrochozoa</taxon>
        <taxon>Mollusca</taxon>
        <taxon>Gastropoda</taxon>
        <taxon>Heterobranchia</taxon>
        <taxon>Euthyneura</taxon>
        <taxon>Panpulmonata</taxon>
        <taxon>Sacoglossa</taxon>
        <taxon>Placobranchoidea</taxon>
        <taxon>Plakobranchidae</taxon>
        <taxon>Elysia</taxon>
    </lineage>
</organism>
<gene>
    <name evidence="2" type="ORF">RRG08_034360</name>
</gene>
<proteinExistence type="predicted"/>
<evidence type="ECO:0000256" key="1">
    <source>
        <dbReference type="SAM" id="MobiDB-lite"/>
    </source>
</evidence>
<name>A0AAE1CWP0_9GAST</name>
<evidence type="ECO:0000313" key="3">
    <source>
        <dbReference type="Proteomes" id="UP001283361"/>
    </source>
</evidence>
<evidence type="ECO:0000313" key="2">
    <source>
        <dbReference type="EMBL" id="KAK3741315.1"/>
    </source>
</evidence>